<accession>A0A547PS46</accession>
<dbReference type="AlphaFoldDB" id="A0A547PS46"/>
<dbReference type="Proteomes" id="UP000318590">
    <property type="component" value="Unassembled WGS sequence"/>
</dbReference>
<evidence type="ECO:0000313" key="2">
    <source>
        <dbReference type="Proteomes" id="UP000318590"/>
    </source>
</evidence>
<comment type="caution">
    <text evidence="1">The sequence shown here is derived from an EMBL/GenBank/DDBJ whole genome shotgun (WGS) entry which is preliminary data.</text>
</comment>
<organism evidence="1 2">
    <name type="scientific">Palleronia caenipelagi</name>
    <dbReference type="NCBI Taxonomy" id="2489174"/>
    <lineage>
        <taxon>Bacteria</taxon>
        <taxon>Pseudomonadati</taxon>
        <taxon>Pseudomonadota</taxon>
        <taxon>Alphaproteobacteria</taxon>
        <taxon>Rhodobacterales</taxon>
        <taxon>Roseobacteraceae</taxon>
        <taxon>Palleronia</taxon>
    </lineage>
</organism>
<proteinExistence type="predicted"/>
<reference evidence="1 2" key="1">
    <citation type="submission" date="2019-06" db="EMBL/GenBank/DDBJ databases">
        <title>Paenimaribius caenipelagi gen. nov., sp. nov., isolated from a tidal flat.</title>
        <authorList>
            <person name="Yoon J.-H."/>
        </authorList>
    </citation>
    <scope>NUCLEOTIDE SEQUENCE [LARGE SCALE GENOMIC DNA]</scope>
    <source>
        <strain evidence="1 2">JBTF-M29</strain>
    </source>
</reference>
<dbReference type="RefSeq" id="WP_142835374.1">
    <property type="nucleotide sequence ID" value="NZ_VFSV01000026.1"/>
</dbReference>
<evidence type="ECO:0000313" key="1">
    <source>
        <dbReference type="EMBL" id="TRD16972.1"/>
    </source>
</evidence>
<name>A0A547PS46_9RHOB</name>
<keyword evidence="2" id="KW-1185">Reference proteome</keyword>
<dbReference type="EMBL" id="VFSV01000026">
    <property type="protein sequence ID" value="TRD16972.1"/>
    <property type="molecule type" value="Genomic_DNA"/>
</dbReference>
<protein>
    <submittedName>
        <fullName evidence="1">Uncharacterized protein</fullName>
    </submittedName>
</protein>
<gene>
    <name evidence="1" type="ORF">FEV53_13630</name>
</gene>
<sequence>MADDEILHRALIDAAGDVNRLTRNWFDGQRYANAGPAADLEPRVSTIATRSGDTPLVTALDTLSAALTPPASVIETLPNLALWFDTWRPDTITRLGAAVTAMANLVPGGPGLVAAAAGGPDYAASGPDGTPGVFWPEAPNDLGLVLASDVSLAELFLVARFADGTVPVWPNYTVLFASHGDGAESTVVGESGTSRLAAGDAARLISKVSVNGGAFGASLLPLPVSVLRLSASTESLPQITFGGLGVRVAGSNAGRSWQGGWFELAGFSAPLSAADAATVEAALIEKWGVT</sequence>